<keyword evidence="4" id="KW-1185">Reference proteome</keyword>
<evidence type="ECO:0000313" key="4">
    <source>
        <dbReference type="Proteomes" id="UP001595607"/>
    </source>
</evidence>
<evidence type="ECO:0000259" key="2">
    <source>
        <dbReference type="Pfam" id="PF13441"/>
    </source>
</evidence>
<dbReference type="EMBL" id="JBHRVA010000002">
    <property type="protein sequence ID" value="MFC3301501.1"/>
    <property type="molecule type" value="Genomic_DNA"/>
</dbReference>
<evidence type="ECO:0000256" key="1">
    <source>
        <dbReference type="SAM" id="SignalP"/>
    </source>
</evidence>
<feature type="domain" description="YMGG-like Gly-zipper" evidence="2">
    <location>
        <begin position="27"/>
        <end position="72"/>
    </location>
</feature>
<keyword evidence="1" id="KW-0732">Signal</keyword>
<dbReference type="PROSITE" id="PS51257">
    <property type="entry name" value="PROKAR_LIPOPROTEIN"/>
    <property type="match status" value="1"/>
</dbReference>
<name>A0ABV7M801_9PROT</name>
<accession>A0ABV7M801</accession>
<dbReference type="RefSeq" id="WP_189572614.1">
    <property type="nucleotide sequence ID" value="NZ_BMXU01000001.1"/>
</dbReference>
<proteinExistence type="predicted"/>
<organism evidence="3 4">
    <name type="scientific">Parvularcula lutaonensis</name>
    <dbReference type="NCBI Taxonomy" id="491923"/>
    <lineage>
        <taxon>Bacteria</taxon>
        <taxon>Pseudomonadati</taxon>
        <taxon>Pseudomonadota</taxon>
        <taxon>Alphaproteobacteria</taxon>
        <taxon>Parvularculales</taxon>
        <taxon>Parvularculaceae</taxon>
        <taxon>Parvularcula</taxon>
    </lineage>
</organism>
<dbReference type="Pfam" id="PF13441">
    <property type="entry name" value="Gly-zipper_YMGG"/>
    <property type="match status" value="1"/>
</dbReference>
<reference evidence="4" key="1">
    <citation type="journal article" date="2019" name="Int. J. Syst. Evol. Microbiol.">
        <title>The Global Catalogue of Microorganisms (GCM) 10K type strain sequencing project: providing services to taxonomists for standard genome sequencing and annotation.</title>
        <authorList>
            <consortium name="The Broad Institute Genomics Platform"/>
            <consortium name="The Broad Institute Genome Sequencing Center for Infectious Disease"/>
            <person name="Wu L."/>
            <person name="Ma J."/>
        </authorList>
    </citation>
    <scope>NUCLEOTIDE SEQUENCE [LARGE SCALE GENOMIC DNA]</scope>
    <source>
        <strain evidence="4">KCTC 22245</strain>
    </source>
</reference>
<evidence type="ECO:0000313" key="3">
    <source>
        <dbReference type="EMBL" id="MFC3301501.1"/>
    </source>
</evidence>
<protein>
    <submittedName>
        <fullName evidence="3">YMGG-like glycine zipper-containing protein</fullName>
    </submittedName>
</protein>
<gene>
    <name evidence="3" type="ORF">ACFONP_01995</name>
</gene>
<feature type="signal peptide" evidence="1">
    <location>
        <begin position="1"/>
        <end position="17"/>
    </location>
</feature>
<dbReference type="Proteomes" id="UP001595607">
    <property type="component" value="Unassembled WGS sequence"/>
</dbReference>
<dbReference type="InterPro" id="IPR027367">
    <property type="entry name" value="Gly-zipper_YMGG"/>
</dbReference>
<comment type="caution">
    <text evidence="3">The sequence shown here is derived from an EMBL/GenBank/DDBJ whole genome shotgun (WGS) entry which is preliminary data.</text>
</comment>
<feature type="chain" id="PRO_5046162825" evidence="1">
    <location>
        <begin position="18"/>
        <end position="120"/>
    </location>
</feature>
<sequence>MKALTISLGAGALLLSACTTTGNIERNAVGGAALGAAAGAVIGNNVGSGDAEEGAEVGAVVGAIAGAARGRQQDLQSGEGTRLRKGPGGRELYYDQRAGRYYYFDETRGKTYWQNGELRG</sequence>